<accession>A0AA36BRV8</accession>
<organism evidence="1 2">
    <name type="scientific">Octopus vulgaris</name>
    <name type="common">Common octopus</name>
    <dbReference type="NCBI Taxonomy" id="6645"/>
    <lineage>
        <taxon>Eukaryota</taxon>
        <taxon>Metazoa</taxon>
        <taxon>Spiralia</taxon>
        <taxon>Lophotrochozoa</taxon>
        <taxon>Mollusca</taxon>
        <taxon>Cephalopoda</taxon>
        <taxon>Coleoidea</taxon>
        <taxon>Octopodiformes</taxon>
        <taxon>Octopoda</taxon>
        <taxon>Incirrata</taxon>
        <taxon>Octopodidae</taxon>
        <taxon>Octopus</taxon>
    </lineage>
</organism>
<name>A0AA36BRV8_OCTVU</name>
<gene>
    <name evidence="1" type="ORF">OCTVUL_1B015221</name>
</gene>
<dbReference type="Proteomes" id="UP001162480">
    <property type="component" value="Chromosome 23"/>
</dbReference>
<sequence>MRQAALTVELQHKPTAKDRNTFGNNLYPEKIDAMTAIRDSVISRVRIAQSVQKEQYDRKHDQQQFSIRNKVLLKNLIRGDKKGEHFTEHHTGPYTVAEISLQS</sequence>
<evidence type="ECO:0000313" key="1">
    <source>
        <dbReference type="EMBL" id="CAI9739443.1"/>
    </source>
</evidence>
<dbReference type="EMBL" id="OX597836">
    <property type="protein sequence ID" value="CAI9739443.1"/>
    <property type="molecule type" value="Genomic_DNA"/>
</dbReference>
<reference evidence="1" key="1">
    <citation type="submission" date="2023-08" db="EMBL/GenBank/DDBJ databases">
        <authorList>
            <person name="Alioto T."/>
            <person name="Alioto T."/>
            <person name="Gomez Garrido J."/>
        </authorList>
    </citation>
    <scope>NUCLEOTIDE SEQUENCE</scope>
</reference>
<keyword evidence="2" id="KW-1185">Reference proteome</keyword>
<evidence type="ECO:0000313" key="2">
    <source>
        <dbReference type="Proteomes" id="UP001162480"/>
    </source>
</evidence>
<dbReference type="AlphaFoldDB" id="A0AA36BRV8"/>
<proteinExistence type="predicted"/>
<protein>
    <submittedName>
        <fullName evidence="1">Uncharacterized protein</fullName>
    </submittedName>
</protein>